<dbReference type="Pfam" id="PF02589">
    <property type="entry name" value="LUD_dom"/>
    <property type="match status" value="1"/>
</dbReference>
<proteinExistence type="predicted"/>
<protein>
    <submittedName>
        <fullName evidence="2">L-lactate dehydrogenase complex protein LldG</fullName>
    </submittedName>
</protein>
<comment type="caution">
    <text evidence="2">The sequence shown here is derived from an EMBL/GenBank/DDBJ whole genome shotgun (WGS) entry which is preliminary data.</text>
</comment>
<dbReference type="InterPro" id="IPR037171">
    <property type="entry name" value="NagB/RpiA_transferase-like"/>
</dbReference>
<evidence type="ECO:0000259" key="1">
    <source>
        <dbReference type="Pfam" id="PF02589"/>
    </source>
</evidence>
<dbReference type="PANTHER" id="PTHR43682">
    <property type="entry name" value="LACTATE UTILIZATION PROTEIN C"/>
    <property type="match status" value="1"/>
</dbReference>
<keyword evidence="3" id="KW-1185">Reference proteome</keyword>
<evidence type="ECO:0000313" key="2">
    <source>
        <dbReference type="EMBL" id="MBB5136365.1"/>
    </source>
</evidence>
<dbReference type="RefSeq" id="WP_185053262.1">
    <property type="nucleotide sequence ID" value="NZ_BAABIX010000011.1"/>
</dbReference>
<name>A0A840PJY7_9ACTN</name>
<dbReference type="AlphaFoldDB" id="A0A840PJY7"/>
<dbReference type="InterPro" id="IPR003741">
    <property type="entry name" value="LUD_dom"/>
</dbReference>
<dbReference type="Proteomes" id="UP000578449">
    <property type="component" value="Unassembled WGS sequence"/>
</dbReference>
<dbReference type="EMBL" id="JACHGN010000014">
    <property type="protein sequence ID" value="MBB5136365.1"/>
    <property type="molecule type" value="Genomic_DNA"/>
</dbReference>
<dbReference type="SUPFAM" id="SSF100950">
    <property type="entry name" value="NagB/RpiA/CoA transferase-like"/>
    <property type="match status" value="1"/>
</dbReference>
<feature type="domain" description="LUD" evidence="1">
    <location>
        <begin position="112"/>
        <end position="212"/>
    </location>
</feature>
<organism evidence="2 3">
    <name type="scientific">Thermocatellispora tengchongensis</name>
    <dbReference type="NCBI Taxonomy" id="1073253"/>
    <lineage>
        <taxon>Bacteria</taxon>
        <taxon>Bacillati</taxon>
        <taxon>Actinomycetota</taxon>
        <taxon>Actinomycetes</taxon>
        <taxon>Streptosporangiales</taxon>
        <taxon>Streptosporangiaceae</taxon>
        <taxon>Thermocatellispora</taxon>
    </lineage>
</organism>
<gene>
    <name evidence="2" type="ORF">HNP84_006112</name>
</gene>
<evidence type="ECO:0000313" key="3">
    <source>
        <dbReference type="Proteomes" id="UP000578449"/>
    </source>
</evidence>
<reference evidence="2 3" key="1">
    <citation type="submission" date="2020-08" db="EMBL/GenBank/DDBJ databases">
        <title>Genomic Encyclopedia of Type Strains, Phase IV (KMG-IV): sequencing the most valuable type-strain genomes for metagenomic binning, comparative biology and taxonomic classification.</title>
        <authorList>
            <person name="Goeker M."/>
        </authorList>
    </citation>
    <scope>NUCLEOTIDE SEQUENCE [LARGE SCALE GENOMIC DNA]</scope>
    <source>
        <strain evidence="2 3">DSM 45615</strain>
    </source>
</reference>
<dbReference type="Gene3D" id="3.40.50.10420">
    <property type="entry name" value="NagB/RpiA/CoA transferase-like"/>
    <property type="match status" value="1"/>
</dbReference>
<dbReference type="PANTHER" id="PTHR43682:SF1">
    <property type="entry name" value="LACTATE UTILIZATION PROTEIN C"/>
    <property type="match status" value="1"/>
</dbReference>
<dbReference type="InterPro" id="IPR024185">
    <property type="entry name" value="FTHF_cligase-like_sf"/>
</dbReference>
<sequence length="214" mass="22581">MTSPMIPPTRSSRDLILARVRAAVRGAPEVEIPRGYRTAAPGTDLVSLLAERLDDYRAQVHVVPEAEVPGAVAAALDRRGAARLVVPGGLPEEWRRAAAAGREIVRDDPPLRADELDRVDGVLTACAVAVAETGTIVLDSGPGQGRRALTLVPDYHLCVVRAAQIVAIVPEAVARLDPAAPQTWIAGPSATSDIELNRVEGVHGPRTLEVIIAS</sequence>
<accession>A0A840PJY7</accession>